<organism evidence="1 2">
    <name type="scientific">Streptomyces hoynatensis</name>
    <dbReference type="NCBI Taxonomy" id="1141874"/>
    <lineage>
        <taxon>Bacteria</taxon>
        <taxon>Bacillati</taxon>
        <taxon>Actinomycetota</taxon>
        <taxon>Actinomycetes</taxon>
        <taxon>Kitasatosporales</taxon>
        <taxon>Streptomycetaceae</taxon>
        <taxon>Streptomyces</taxon>
    </lineage>
</organism>
<protein>
    <submittedName>
        <fullName evidence="1">Polyketide cyclase</fullName>
    </submittedName>
</protein>
<dbReference type="Gene3D" id="3.30.530.20">
    <property type="match status" value="1"/>
</dbReference>
<dbReference type="RefSeq" id="WP_120676309.1">
    <property type="nucleotide sequence ID" value="NZ_RBAL01000003.1"/>
</dbReference>
<dbReference type="OrthoDB" id="5402478at2"/>
<dbReference type="InterPro" id="IPR019587">
    <property type="entry name" value="Polyketide_cyclase/dehydratase"/>
</dbReference>
<dbReference type="SUPFAM" id="SSF55961">
    <property type="entry name" value="Bet v1-like"/>
    <property type="match status" value="1"/>
</dbReference>
<reference evidence="1 2" key="1">
    <citation type="journal article" date="2014" name="Int. J. Syst. Evol. Microbiol.">
        <title>Streptomyces hoynatensis sp. nov., isolated from deep marine sediment.</title>
        <authorList>
            <person name="Veyisoglu A."/>
            <person name="Sahin N."/>
        </authorList>
    </citation>
    <scope>NUCLEOTIDE SEQUENCE [LARGE SCALE GENOMIC DNA]</scope>
    <source>
        <strain evidence="1 2">KCTC 29097</strain>
    </source>
</reference>
<name>A0A3A9Z8P5_9ACTN</name>
<evidence type="ECO:0000313" key="2">
    <source>
        <dbReference type="Proteomes" id="UP000272474"/>
    </source>
</evidence>
<dbReference type="AlphaFoldDB" id="A0A3A9Z8P5"/>
<keyword evidence="2" id="KW-1185">Reference proteome</keyword>
<comment type="caution">
    <text evidence="1">The sequence shown here is derived from an EMBL/GenBank/DDBJ whole genome shotgun (WGS) entry which is preliminary data.</text>
</comment>
<accession>A0A3A9Z8P5</accession>
<dbReference type="InterPro" id="IPR023393">
    <property type="entry name" value="START-like_dom_sf"/>
</dbReference>
<gene>
    <name evidence="1" type="ORF">D7294_05915</name>
</gene>
<dbReference type="EMBL" id="RBAL01000003">
    <property type="protein sequence ID" value="RKN44673.1"/>
    <property type="molecule type" value="Genomic_DNA"/>
</dbReference>
<evidence type="ECO:0000313" key="1">
    <source>
        <dbReference type="EMBL" id="RKN44673.1"/>
    </source>
</evidence>
<dbReference type="Pfam" id="PF10604">
    <property type="entry name" value="Polyketide_cyc2"/>
    <property type="match status" value="1"/>
</dbReference>
<proteinExistence type="predicted"/>
<sequence>MDGPPRRYRFRSDWRVAAPPDAVYRVLERHQDYPLWWPHIREVVQTGPDTGRCRFRSVLPVDLNVTVRALRRDPAARVLEIALGGDLEGRMRFHVAARGAGARVRIRQDTELRQPLLRRLARPARPLLLANHALMMRAGRRGLRAWLGVHLEVG</sequence>
<dbReference type="Proteomes" id="UP000272474">
    <property type="component" value="Unassembled WGS sequence"/>
</dbReference>